<dbReference type="OrthoDB" id="649093at2"/>
<evidence type="ECO:0008006" key="3">
    <source>
        <dbReference type="Google" id="ProtNLM"/>
    </source>
</evidence>
<dbReference type="EMBL" id="QURB01000009">
    <property type="protein sequence ID" value="RFC53365.1"/>
    <property type="molecule type" value="Genomic_DNA"/>
</dbReference>
<proteinExistence type="predicted"/>
<gene>
    <name evidence="1" type="ORF">DXU93_13105</name>
</gene>
<organism evidence="1 2">
    <name type="scientific">Brumimicrobium aurantiacum</name>
    <dbReference type="NCBI Taxonomy" id="1737063"/>
    <lineage>
        <taxon>Bacteria</taxon>
        <taxon>Pseudomonadati</taxon>
        <taxon>Bacteroidota</taxon>
        <taxon>Flavobacteriia</taxon>
        <taxon>Flavobacteriales</taxon>
        <taxon>Crocinitomicaceae</taxon>
        <taxon>Brumimicrobium</taxon>
    </lineage>
</organism>
<keyword evidence="2" id="KW-1185">Reference proteome</keyword>
<accession>A0A3E1EUZ0</accession>
<dbReference type="Proteomes" id="UP000257127">
    <property type="component" value="Unassembled WGS sequence"/>
</dbReference>
<dbReference type="AlphaFoldDB" id="A0A3E1EUZ0"/>
<comment type="caution">
    <text evidence="1">The sequence shown here is derived from an EMBL/GenBank/DDBJ whole genome shotgun (WGS) entry which is preliminary data.</text>
</comment>
<sequence length="97" mass="11303">MNKYIITLIALLNITFSFCQENSKHIEPDSVRVSVSFIVETSGEITNVEIHEIECEGCSRKYKKQISKESIRVVKEYPNRKPIEKRIKCIIPIKYTL</sequence>
<evidence type="ECO:0000313" key="2">
    <source>
        <dbReference type="Proteomes" id="UP000257127"/>
    </source>
</evidence>
<reference evidence="1 2" key="1">
    <citation type="submission" date="2018-08" db="EMBL/GenBank/DDBJ databases">
        <title>The draft genome squence of Brumimicrobium sp. N62.</title>
        <authorList>
            <person name="Du Z.-J."/>
            <person name="Luo H.-R."/>
        </authorList>
    </citation>
    <scope>NUCLEOTIDE SEQUENCE [LARGE SCALE GENOMIC DNA]</scope>
    <source>
        <strain evidence="1 2">N62</strain>
    </source>
</reference>
<name>A0A3E1EUZ0_9FLAO</name>
<protein>
    <recommendedName>
        <fullName evidence="3">TonB C-terminal domain-containing protein</fullName>
    </recommendedName>
</protein>
<evidence type="ECO:0000313" key="1">
    <source>
        <dbReference type="EMBL" id="RFC53365.1"/>
    </source>
</evidence>
<dbReference type="RefSeq" id="WP_116881757.1">
    <property type="nucleotide sequence ID" value="NZ_QURB01000009.1"/>
</dbReference>